<dbReference type="AlphaFoldDB" id="A0A7J5ZZL4"/>
<accession>A0A7J5ZZL4</accession>
<reference evidence="1 2" key="1">
    <citation type="submission" date="2020-02" db="EMBL/GenBank/DDBJ databases">
        <title>A chromosome-scale genome assembly of the black bullhead catfish (Ameiurus melas).</title>
        <authorList>
            <person name="Wen M."/>
            <person name="Zham M."/>
            <person name="Cabau C."/>
            <person name="Klopp C."/>
            <person name="Donnadieu C."/>
            <person name="Roques C."/>
            <person name="Bouchez O."/>
            <person name="Lampietro C."/>
            <person name="Jouanno E."/>
            <person name="Herpin A."/>
            <person name="Louis A."/>
            <person name="Berthelot C."/>
            <person name="Parey E."/>
            <person name="Roest-Crollius H."/>
            <person name="Braasch I."/>
            <person name="Postlethwait J."/>
            <person name="Robinson-Rechavi M."/>
            <person name="Echchiki A."/>
            <person name="Begum T."/>
            <person name="Montfort J."/>
            <person name="Schartl M."/>
            <person name="Bobe J."/>
            <person name="Guiguen Y."/>
        </authorList>
    </citation>
    <scope>NUCLEOTIDE SEQUENCE [LARGE SCALE GENOMIC DNA]</scope>
    <source>
        <strain evidence="1">M_S1</strain>
        <tissue evidence="1">Blood</tissue>
    </source>
</reference>
<sequence length="128" mass="15231">MNNTWCRLSWKHRYLRSRIPSLRCEVYDRNICLLRYQRLYDFLVYHDSLPASDYAFGSSALYNASACLPRRRPWIIPHSFHAVFAVGLHLLPRLCPPHRLTKWKHQQHFTVIEDPLSQPTGVCIWIIL</sequence>
<gene>
    <name evidence="1" type="ORF">AMELA_G00223970</name>
</gene>
<protein>
    <submittedName>
        <fullName evidence="1">Uncharacterized protein</fullName>
    </submittedName>
</protein>
<keyword evidence="2" id="KW-1185">Reference proteome</keyword>
<dbReference type="EMBL" id="JAAGNN010000020">
    <property type="protein sequence ID" value="KAF4075873.1"/>
    <property type="molecule type" value="Genomic_DNA"/>
</dbReference>
<dbReference type="Proteomes" id="UP000593565">
    <property type="component" value="Unassembled WGS sequence"/>
</dbReference>
<comment type="caution">
    <text evidence="1">The sequence shown here is derived from an EMBL/GenBank/DDBJ whole genome shotgun (WGS) entry which is preliminary data.</text>
</comment>
<proteinExistence type="predicted"/>
<organism evidence="1 2">
    <name type="scientific">Ameiurus melas</name>
    <name type="common">Black bullhead</name>
    <name type="synonym">Silurus melas</name>
    <dbReference type="NCBI Taxonomy" id="219545"/>
    <lineage>
        <taxon>Eukaryota</taxon>
        <taxon>Metazoa</taxon>
        <taxon>Chordata</taxon>
        <taxon>Craniata</taxon>
        <taxon>Vertebrata</taxon>
        <taxon>Euteleostomi</taxon>
        <taxon>Actinopterygii</taxon>
        <taxon>Neopterygii</taxon>
        <taxon>Teleostei</taxon>
        <taxon>Ostariophysi</taxon>
        <taxon>Siluriformes</taxon>
        <taxon>Ictaluridae</taxon>
        <taxon>Ameiurus</taxon>
    </lineage>
</organism>
<evidence type="ECO:0000313" key="1">
    <source>
        <dbReference type="EMBL" id="KAF4075873.1"/>
    </source>
</evidence>
<name>A0A7J5ZZL4_AMEME</name>
<evidence type="ECO:0000313" key="2">
    <source>
        <dbReference type="Proteomes" id="UP000593565"/>
    </source>
</evidence>